<proteinExistence type="predicted"/>
<name>A0A1A8WPG2_PLAOA</name>
<evidence type="ECO:0000256" key="1">
    <source>
        <dbReference type="SAM" id="Coils"/>
    </source>
</evidence>
<organism evidence="2 5">
    <name type="scientific">Plasmodium ovale curtisi</name>
    <dbReference type="NCBI Taxonomy" id="864141"/>
    <lineage>
        <taxon>Eukaryota</taxon>
        <taxon>Sar</taxon>
        <taxon>Alveolata</taxon>
        <taxon>Apicomplexa</taxon>
        <taxon>Aconoidasida</taxon>
        <taxon>Haemosporida</taxon>
        <taxon>Plasmodiidae</taxon>
        <taxon>Plasmodium</taxon>
        <taxon>Plasmodium (Plasmodium)</taxon>
    </lineage>
</organism>
<evidence type="ECO:0000313" key="2">
    <source>
        <dbReference type="EMBL" id="SBS94776.1"/>
    </source>
</evidence>
<dbReference type="Proteomes" id="UP000078546">
    <property type="component" value="Unassembled WGS sequence"/>
</dbReference>
<evidence type="ECO:0000313" key="4">
    <source>
        <dbReference type="Proteomes" id="UP000078546"/>
    </source>
</evidence>
<reference evidence="4 5" key="1">
    <citation type="submission" date="2016-05" db="EMBL/GenBank/DDBJ databases">
        <authorList>
            <person name="Naeem Raeece"/>
        </authorList>
    </citation>
    <scope>NUCLEOTIDE SEQUENCE [LARGE SCALE GENOMIC DNA]</scope>
</reference>
<dbReference type="EMBL" id="FLQU01001873">
    <property type="protein sequence ID" value="SBS94776.1"/>
    <property type="molecule type" value="Genomic_DNA"/>
</dbReference>
<keyword evidence="1" id="KW-0175">Coiled coil</keyword>
<feature type="coiled-coil region" evidence="1">
    <location>
        <begin position="170"/>
        <end position="197"/>
    </location>
</feature>
<protein>
    <submittedName>
        <fullName evidence="2">PIR Superfamily Protein</fullName>
    </submittedName>
</protein>
<gene>
    <name evidence="3" type="ORF">POVCU1_055280</name>
    <name evidence="2" type="ORF">POVCU2_0090510</name>
</gene>
<dbReference type="EMBL" id="FLQV01001538">
    <property type="protein sequence ID" value="SBS99823.1"/>
    <property type="molecule type" value="Genomic_DNA"/>
</dbReference>
<dbReference type="Proteomes" id="UP000078560">
    <property type="component" value="Unassembled WGS sequence"/>
</dbReference>
<dbReference type="AlphaFoldDB" id="A0A1A8WPG2"/>
<evidence type="ECO:0000313" key="3">
    <source>
        <dbReference type="EMBL" id="SBS99823.1"/>
    </source>
</evidence>
<sequence>MAQDIVNVIRTSLATDDNKFEHENGLNRLYSSLDSSCISCYSETCNGYDIDNPNLRDRIFCDHIIHWLYGKVKDGNFDVTELYKFYKKLEILLKNKCLSENEGKKSYKIFVKTHDMQILKYKKELYDFLEYYNNIKNVLNKVKILNKDMYKTYIENMFDLYIKMEINNYKEMYDKEIEHFKEKFKDVKSELTFLEKECPGDYIKLVFNKENNSLRNLKKDKFQESLKNTVVVYENTEMPLTDKSSDGVHAYEDILKEFPSSTIYERLNNKDDINEYRLVCNDVFMLEKDFPWSVYLCEKLSRNIGNNISHIKDNETNEHDRCLYFTFWTYDEIRKIYNGNIQKIFETPLFVELVKVANNIYYDLSRREIIANSVLIQNEFRKKDELIRNSLSKDLEKRQKVTNVNEVMKERFVGKHELFKYKPCFYSFDCSFDKCTEMKDLFDYFKNYNSMETKITTIKNKYSVFCKHLLYINGLYEKYMSKCCTCFLRSKECRDDCPDFFKCNQLYNPYNFYTKIKCNGVLPSVIPMKKVNIPTYIDNYVIIKSENLPLLALYFIRKPKKQKKKKYNYHEEYNEQLLYPDSASVNMNPQNRKIQIAYYQT</sequence>
<dbReference type="InterPro" id="IPR008780">
    <property type="entry name" value="Plasmodium_Vir"/>
</dbReference>
<dbReference type="Pfam" id="PF05795">
    <property type="entry name" value="Plasmodium_Vir"/>
    <property type="match status" value="1"/>
</dbReference>
<reference evidence="2" key="2">
    <citation type="submission" date="2016-05" db="EMBL/GenBank/DDBJ databases">
        <authorList>
            <person name="Lavstsen T."/>
            <person name="Jespersen J.S."/>
        </authorList>
    </citation>
    <scope>NUCLEOTIDE SEQUENCE [LARGE SCALE GENOMIC DNA]</scope>
</reference>
<evidence type="ECO:0000313" key="5">
    <source>
        <dbReference type="Proteomes" id="UP000078560"/>
    </source>
</evidence>
<accession>A0A1A8WPG2</accession>